<keyword evidence="6" id="KW-1185">Reference proteome</keyword>
<protein>
    <recommendedName>
        <fullName evidence="4">Yeast cell wall synthesis Kre9/Knh1-like N-terminal domain-containing protein</fullName>
    </recommendedName>
</protein>
<evidence type="ECO:0000313" key="5">
    <source>
        <dbReference type="EMBL" id="KAK7049827.1"/>
    </source>
</evidence>
<dbReference type="AlphaFoldDB" id="A0AAW0DFN0"/>
<keyword evidence="1 3" id="KW-0732">Signal</keyword>
<feature type="region of interest" description="Disordered" evidence="2">
    <location>
        <begin position="146"/>
        <end position="171"/>
    </location>
</feature>
<comment type="caution">
    <text evidence="5">The sequence shown here is derived from an EMBL/GenBank/DDBJ whole genome shotgun (WGS) entry which is preliminary data.</text>
</comment>
<evidence type="ECO:0000313" key="6">
    <source>
        <dbReference type="Proteomes" id="UP001383192"/>
    </source>
</evidence>
<dbReference type="InterPro" id="IPR018466">
    <property type="entry name" value="Kre9/Knh1-like_N"/>
</dbReference>
<dbReference type="Proteomes" id="UP001383192">
    <property type="component" value="Unassembled WGS sequence"/>
</dbReference>
<accession>A0AAW0DFN0</accession>
<evidence type="ECO:0000256" key="1">
    <source>
        <dbReference type="ARBA" id="ARBA00022729"/>
    </source>
</evidence>
<feature type="chain" id="PRO_5043990362" description="Yeast cell wall synthesis Kre9/Knh1-like N-terminal domain-containing protein" evidence="3">
    <location>
        <begin position="18"/>
        <end position="219"/>
    </location>
</feature>
<proteinExistence type="predicted"/>
<feature type="compositionally biased region" description="Low complexity" evidence="2">
    <location>
        <begin position="147"/>
        <end position="171"/>
    </location>
</feature>
<feature type="signal peptide" evidence="3">
    <location>
        <begin position="1"/>
        <end position="17"/>
    </location>
</feature>
<evidence type="ECO:0000256" key="3">
    <source>
        <dbReference type="SAM" id="SignalP"/>
    </source>
</evidence>
<dbReference type="PANTHER" id="PTHR28154:SF1">
    <property type="entry name" value="CELL WALL SYNTHESIS PROTEIN KNH1-RELATED"/>
    <property type="match status" value="1"/>
</dbReference>
<feature type="domain" description="Yeast cell wall synthesis Kre9/Knh1-like N-terminal" evidence="4">
    <location>
        <begin position="23"/>
        <end position="117"/>
    </location>
</feature>
<dbReference type="GO" id="GO:0042546">
    <property type="term" value="P:cell wall biogenesis"/>
    <property type="evidence" value="ECO:0007669"/>
    <property type="project" value="InterPro"/>
</dbReference>
<dbReference type="GO" id="GO:0006078">
    <property type="term" value="P:(1-&gt;6)-beta-D-glucan biosynthetic process"/>
    <property type="evidence" value="ECO:0007669"/>
    <property type="project" value="InterPro"/>
</dbReference>
<evidence type="ECO:0000259" key="4">
    <source>
        <dbReference type="Pfam" id="PF10342"/>
    </source>
</evidence>
<dbReference type="Pfam" id="PF10342">
    <property type="entry name" value="Kre9_KNH"/>
    <property type="match status" value="1"/>
</dbReference>
<organism evidence="5 6">
    <name type="scientific">Paramarasmius palmivorus</name>
    <dbReference type="NCBI Taxonomy" id="297713"/>
    <lineage>
        <taxon>Eukaryota</taxon>
        <taxon>Fungi</taxon>
        <taxon>Dikarya</taxon>
        <taxon>Basidiomycota</taxon>
        <taxon>Agaricomycotina</taxon>
        <taxon>Agaricomycetes</taxon>
        <taxon>Agaricomycetidae</taxon>
        <taxon>Agaricales</taxon>
        <taxon>Marasmiineae</taxon>
        <taxon>Marasmiaceae</taxon>
        <taxon>Paramarasmius</taxon>
    </lineage>
</organism>
<reference evidence="5 6" key="1">
    <citation type="submission" date="2024-01" db="EMBL/GenBank/DDBJ databases">
        <title>A draft genome for a cacao thread blight-causing isolate of Paramarasmius palmivorus.</title>
        <authorList>
            <person name="Baruah I.K."/>
            <person name="Bukari Y."/>
            <person name="Amoako-Attah I."/>
            <person name="Meinhardt L.W."/>
            <person name="Bailey B.A."/>
            <person name="Cohen S.P."/>
        </authorList>
    </citation>
    <scope>NUCLEOTIDE SEQUENCE [LARGE SCALE GENOMIC DNA]</scope>
    <source>
        <strain evidence="5 6">GH-12</strain>
    </source>
</reference>
<dbReference type="PANTHER" id="PTHR28154">
    <property type="entry name" value="CELL WALL SYNTHESIS PROTEIN KNH1-RELATED"/>
    <property type="match status" value="1"/>
</dbReference>
<dbReference type="EMBL" id="JAYKXP010000015">
    <property type="protein sequence ID" value="KAK7049827.1"/>
    <property type="molecule type" value="Genomic_DNA"/>
</dbReference>
<evidence type="ECO:0000256" key="2">
    <source>
        <dbReference type="SAM" id="MobiDB-lite"/>
    </source>
</evidence>
<sequence>MFFKSAVVASLASSAFATIFITSPVATTTFNGGQKASITWQDDGKAPSLADWGLAKVSIYTGNAKQQTSLQEITNSVNVSAINSIEFTPNAAIGPNSKEYFVRIESLTLKDAASPQYPALAFSAKFQMNGMSGTFSPDIQAQIDGQSTAPLAGSSSTASSPSASMTTSKVSSASTTATRAAAASASASGESNGASAVSMGNSKALLAVLGGIAAGAMLL</sequence>
<gene>
    <name evidence="5" type="ORF">VNI00_005257</name>
</gene>
<name>A0AAW0DFN0_9AGAR</name>
<dbReference type="InterPro" id="IPR045328">
    <property type="entry name" value="Kre9/Knh1"/>
</dbReference>